<comment type="caution">
    <text evidence="1">The sequence shown here is derived from an EMBL/GenBank/DDBJ whole genome shotgun (WGS) entry which is preliminary data.</text>
</comment>
<gene>
    <name evidence="1" type="ORF">QQ020_32850</name>
</gene>
<keyword evidence="2" id="KW-1185">Reference proteome</keyword>
<organism evidence="1 2">
    <name type="scientific">Agaribacillus aureus</name>
    <dbReference type="NCBI Taxonomy" id="3051825"/>
    <lineage>
        <taxon>Bacteria</taxon>
        <taxon>Pseudomonadati</taxon>
        <taxon>Bacteroidota</taxon>
        <taxon>Cytophagia</taxon>
        <taxon>Cytophagales</taxon>
        <taxon>Splendidivirgaceae</taxon>
        <taxon>Agaribacillus</taxon>
    </lineage>
</organism>
<reference evidence="1" key="1">
    <citation type="submission" date="2023-06" db="EMBL/GenBank/DDBJ databases">
        <title>Genomic of Agaribacillus aureum.</title>
        <authorList>
            <person name="Wang G."/>
        </authorList>
    </citation>
    <scope>NUCLEOTIDE SEQUENCE</scope>
    <source>
        <strain evidence="1">BMA12</strain>
    </source>
</reference>
<accession>A0ABT8LKF7</accession>
<dbReference type="RefSeq" id="WP_346762244.1">
    <property type="nucleotide sequence ID" value="NZ_JAUJEB010000012.1"/>
</dbReference>
<sequence>MDQEKAYSLLNRQLTDILANAERIVNGNDSAEEIESFARYSLELKRYVNERIENEEFKKAANEIPDINYKRTQIQIWQYLILPAWWINLYKDYQARQKTKHEVNLVRGKYASLQLLAKSQLN</sequence>
<evidence type="ECO:0000313" key="2">
    <source>
        <dbReference type="Proteomes" id="UP001172083"/>
    </source>
</evidence>
<proteinExistence type="predicted"/>
<protein>
    <submittedName>
        <fullName evidence="1">Uncharacterized protein</fullName>
    </submittedName>
</protein>
<dbReference type="Proteomes" id="UP001172083">
    <property type="component" value="Unassembled WGS sequence"/>
</dbReference>
<dbReference type="EMBL" id="JAUJEB010000012">
    <property type="protein sequence ID" value="MDN5216906.1"/>
    <property type="molecule type" value="Genomic_DNA"/>
</dbReference>
<evidence type="ECO:0000313" key="1">
    <source>
        <dbReference type="EMBL" id="MDN5216906.1"/>
    </source>
</evidence>
<name>A0ABT8LKF7_9BACT</name>